<dbReference type="CDD" id="cd03801">
    <property type="entry name" value="GT4_PimA-like"/>
    <property type="match status" value="1"/>
</dbReference>
<dbReference type="Pfam" id="PF00534">
    <property type="entry name" value="Glycos_transf_1"/>
    <property type="match status" value="1"/>
</dbReference>
<dbReference type="AlphaFoldDB" id="A0A2W1LSB6"/>
<evidence type="ECO:0000256" key="1">
    <source>
        <dbReference type="ARBA" id="ARBA00022679"/>
    </source>
</evidence>
<name>A0A2W1LSB6_9BACL</name>
<reference evidence="4 5" key="1">
    <citation type="submission" date="2018-06" db="EMBL/GenBank/DDBJ databases">
        <title>Paenibacillus imtechensis sp. nov.</title>
        <authorList>
            <person name="Pinnaka A.K."/>
            <person name="Singh H."/>
            <person name="Kaur M."/>
        </authorList>
    </citation>
    <scope>NUCLEOTIDE SEQUENCE [LARGE SCALE GENOMIC DNA]</scope>
    <source>
        <strain evidence="4 5">SMB1</strain>
    </source>
</reference>
<dbReference type="PANTHER" id="PTHR46401:SF2">
    <property type="entry name" value="GLYCOSYLTRANSFERASE WBBK-RELATED"/>
    <property type="match status" value="1"/>
</dbReference>
<dbReference type="InterPro" id="IPR001296">
    <property type="entry name" value="Glyco_trans_1"/>
</dbReference>
<evidence type="ECO:0000313" key="4">
    <source>
        <dbReference type="EMBL" id="PZD94731.1"/>
    </source>
</evidence>
<proteinExistence type="predicted"/>
<comment type="caution">
    <text evidence="4">The sequence shown here is derived from an EMBL/GenBank/DDBJ whole genome shotgun (WGS) entry which is preliminary data.</text>
</comment>
<dbReference type="SUPFAM" id="SSF53756">
    <property type="entry name" value="UDP-Glycosyltransferase/glycogen phosphorylase"/>
    <property type="match status" value="1"/>
</dbReference>
<protein>
    <submittedName>
        <fullName evidence="4">Glycosyltransferase family 1 protein</fullName>
    </submittedName>
</protein>
<dbReference type="InterPro" id="IPR028098">
    <property type="entry name" value="Glyco_trans_4-like_N"/>
</dbReference>
<keyword evidence="1 4" id="KW-0808">Transferase</keyword>
<evidence type="ECO:0000313" key="5">
    <source>
        <dbReference type="Proteomes" id="UP000249522"/>
    </source>
</evidence>
<feature type="domain" description="Glycosyl transferase family 1" evidence="2">
    <location>
        <begin position="185"/>
        <end position="359"/>
    </location>
</feature>
<accession>A0A2W1LSB6</accession>
<dbReference type="PANTHER" id="PTHR46401">
    <property type="entry name" value="GLYCOSYLTRANSFERASE WBBK-RELATED"/>
    <property type="match status" value="1"/>
</dbReference>
<evidence type="ECO:0000259" key="2">
    <source>
        <dbReference type="Pfam" id="PF00534"/>
    </source>
</evidence>
<dbReference type="Proteomes" id="UP000249522">
    <property type="component" value="Unassembled WGS sequence"/>
</dbReference>
<sequence length="388" mass="44905">MNGKKRTLLFLSWRDIKAPKSGGAEVFTHEMLKRLDTDRYEIIHYSPMFPGANPDERIDGVRYIRKGGNLSVIFHAQRYYAKHQSRIDYVVDQCNTHRFFTPLWVKASKRIFFIHQLTREIWHLNAKFPVSTLGYWTETPMLRLSRHDYTMTVSNSTRKDLLAAGFNPDKMTVLPEGIEFEHWPREQFLEKEASPVFIYVGRFVHYKGIDDTVKAFSEVKRKHPQAKLWVVGKTDHRYVQEVLKPIMDEAGLSYGEENEGRDVTFFGFVSASRKLELMSRSHALLFPSLREGWGLIITEAGAVGTPSIVYHSPGIIDAVDEGRAGFLCSENKVEDLAGFMNQVIEQPEQAELMREKAYKFSLNFHWRHTAASFDRWMDQLYAKEGGAR</sequence>
<organism evidence="4 5">
    <name type="scientific">Paenibacillus sambharensis</name>
    <dbReference type="NCBI Taxonomy" id="1803190"/>
    <lineage>
        <taxon>Bacteria</taxon>
        <taxon>Bacillati</taxon>
        <taxon>Bacillota</taxon>
        <taxon>Bacilli</taxon>
        <taxon>Bacillales</taxon>
        <taxon>Paenibacillaceae</taxon>
        <taxon>Paenibacillus</taxon>
    </lineage>
</organism>
<evidence type="ECO:0000259" key="3">
    <source>
        <dbReference type="Pfam" id="PF13439"/>
    </source>
</evidence>
<keyword evidence="5" id="KW-1185">Reference proteome</keyword>
<dbReference type="GO" id="GO:0016757">
    <property type="term" value="F:glycosyltransferase activity"/>
    <property type="evidence" value="ECO:0007669"/>
    <property type="project" value="InterPro"/>
</dbReference>
<dbReference type="Gene3D" id="3.40.50.2000">
    <property type="entry name" value="Glycogen Phosphorylase B"/>
    <property type="match status" value="2"/>
</dbReference>
<dbReference type="RefSeq" id="WP_111147952.1">
    <property type="nucleotide sequence ID" value="NZ_QKRB01000051.1"/>
</dbReference>
<dbReference type="GO" id="GO:0009103">
    <property type="term" value="P:lipopolysaccharide biosynthetic process"/>
    <property type="evidence" value="ECO:0007669"/>
    <property type="project" value="TreeGrafter"/>
</dbReference>
<dbReference type="OrthoDB" id="73743at2"/>
<dbReference type="Pfam" id="PF13439">
    <property type="entry name" value="Glyco_transf_4"/>
    <property type="match status" value="1"/>
</dbReference>
<gene>
    <name evidence="4" type="ORF">DNH61_17435</name>
</gene>
<feature type="domain" description="Glycosyltransferase subfamily 4-like N-terminal" evidence="3">
    <location>
        <begin position="22"/>
        <end position="180"/>
    </location>
</feature>
<dbReference type="EMBL" id="QKRB01000051">
    <property type="protein sequence ID" value="PZD94731.1"/>
    <property type="molecule type" value="Genomic_DNA"/>
</dbReference>